<reference evidence="1 2" key="1">
    <citation type="journal article" date="2017" name="Genome Biol. Evol.">
        <title>Comparative Genomic Analysis Identifies a Campylobacter Clade Deficient in Selenium Metabolism.</title>
        <authorList>
            <person name="Miller W.G."/>
            <person name="Yee E."/>
            <person name="Lopes B.S."/>
            <person name="Chapman M.H."/>
            <person name="Huynh S."/>
            <person name="Bono J.L."/>
            <person name="Parker C.T."/>
            <person name="Strachan N.J.C."/>
            <person name="Forbes K.J."/>
        </authorList>
    </citation>
    <scope>NUCLEOTIDE SEQUENCE [LARGE SCALE GENOMIC DNA]</scope>
    <source>
        <strain evidence="1 2">RM8964</strain>
    </source>
</reference>
<dbReference type="InterPro" id="IPR036291">
    <property type="entry name" value="NAD(P)-bd_dom_sf"/>
</dbReference>
<dbReference type="Gene3D" id="3.40.50.720">
    <property type="entry name" value="NAD(P)-binding Rossmann-like Domain"/>
    <property type="match status" value="1"/>
</dbReference>
<proteinExistence type="predicted"/>
<name>A0A1X9SZ66_9BACT</name>
<evidence type="ECO:0000313" key="1">
    <source>
        <dbReference type="EMBL" id="ARR01582.1"/>
    </source>
</evidence>
<dbReference type="InterPro" id="IPR052942">
    <property type="entry name" value="LPS_cholinephosphotransferase"/>
</dbReference>
<dbReference type="PANTHER" id="PTHR43404">
    <property type="entry name" value="LIPOPOLYSACCHARIDE CHOLINEPHOSPHOTRANSFERASE LICD"/>
    <property type="match status" value="1"/>
</dbReference>
<dbReference type="Proteomes" id="UP000194265">
    <property type="component" value="Chromosome"/>
</dbReference>
<sequence>MQNIVIFGTGAAGRAIYRALKDEFNIVAFIDNNPNKQGTKYCDIEIYSVQNVVNLKFDYVYLGGIWADEMEAQLLNLIDKSKIKVLDEKDISFSTPSRQVATDEIMRVLDGYFKEIKMDYFLCNSALISLLRGNSLSVVSDVDLYVMNYADLEYLARELPHFLGSEYKLNLRYVKGDAAVRTDGQIKRISITNNLLESIVIDIGLFDEYENFMVCDYDDGRYFYFPKEIFEGGFTRLEYMGFELNVLKHYNEYLEFMYGKNYLEMPKRFSSNDYLNLKTKAQLEELKA</sequence>
<dbReference type="PANTHER" id="PTHR43404:SF1">
    <property type="entry name" value="MNN4P"/>
    <property type="match status" value="1"/>
</dbReference>
<dbReference type="STRING" id="1660074.CVIC8964_0139"/>
<dbReference type="SUPFAM" id="SSF51735">
    <property type="entry name" value="NAD(P)-binding Rossmann-fold domains"/>
    <property type="match status" value="1"/>
</dbReference>
<dbReference type="RefSeq" id="WP_086333295.1">
    <property type="nucleotide sequence ID" value="NZ_CP018791.1"/>
</dbReference>
<accession>A0A1X9SZ66</accession>
<protein>
    <recommendedName>
        <fullName evidence="3">PglD N-terminal domain-containing protein</fullName>
    </recommendedName>
</protein>
<organism evidence="1 2">
    <name type="scientific">Campylobacter vicugnae</name>
    <dbReference type="NCBI Taxonomy" id="1660076"/>
    <lineage>
        <taxon>Bacteria</taxon>
        <taxon>Pseudomonadati</taxon>
        <taxon>Campylobacterota</taxon>
        <taxon>Epsilonproteobacteria</taxon>
        <taxon>Campylobacterales</taxon>
        <taxon>Campylobacteraceae</taxon>
        <taxon>Campylobacter</taxon>
    </lineage>
</organism>
<gene>
    <name evidence="1" type="ORF">CVIC8964_0139</name>
</gene>
<evidence type="ECO:0000313" key="2">
    <source>
        <dbReference type="Proteomes" id="UP000194265"/>
    </source>
</evidence>
<dbReference type="AlphaFoldDB" id="A0A1X9SZ66"/>
<dbReference type="EMBL" id="CP018791">
    <property type="protein sequence ID" value="ARR01582.1"/>
    <property type="molecule type" value="Genomic_DNA"/>
</dbReference>
<dbReference type="OrthoDB" id="5361758at2"/>
<evidence type="ECO:0008006" key="3">
    <source>
        <dbReference type="Google" id="ProtNLM"/>
    </source>
</evidence>